<proteinExistence type="predicted"/>
<accession>D2QE26</accession>
<gene>
    <name evidence="1" type="ordered locus">Slin_5271</name>
</gene>
<dbReference type="EMBL" id="CP001769">
    <property type="protein sequence ID" value="ADB41242.1"/>
    <property type="molecule type" value="Genomic_DNA"/>
</dbReference>
<dbReference type="AlphaFoldDB" id="D2QE26"/>
<keyword evidence="2" id="KW-1185">Reference proteome</keyword>
<protein>
    <submittedName>
        <fullName evidence="1">Uncharacterized protein</fullName>
    </submittedName>
</protein>
<reference evidence="1 2" key="1">
    <citation type="journal article" date="2010" name="Stand. Genomic Sci.">
        <title>Complete genome sequence of Spirosoma linguale type strain (1).</title>
        <authorList>
            <person name="Lail K."/>
            <person name="Sikorski J."/>
            <person name="Saunders E."/>
            <person name="Lapidus A."/>
            <person name="Glavina Del Rio T."/>
            <person name="Copeland A."/>
            <person name="Tice H."/>
            <person name="Cheng J.-F."/>
            <person name="Lucas S."/>
            <person name="Nolan M."/>
            <person name="Bruce D."/>
            <person name="Goodwin L."/>
            <person name="Pitluck S."/>
            <person name="Ivanova N."/>
            <person name="Mavromatis K."/>
            <person name="Ovchinnikova G."/>
            <person name="Pati A."/>
            <person name="Chen A."/>
            <person name="Palaniappan K."/>
            <person name="Land M."/>
            <person name="Hauser L."/>
            <person name="Chang Y.-J."/>
            <person name="Jeffries C.D."/>
            <person name="Chain P."/>
            <person name="Brettin T."/>
            <person name="Detter J.C."/>
            <person name="Schuetze A."/>
            <person name="Rohde M."/>
            <person name="Tindall B.J."/>
            <person name="Goeker M."/>
            <person name="Bristow J."/>
            <person name="Eisen J.A."/>
            <person name="Markowitz V."/>
            <person name="Hugenholtz P."/>
            <person name="Kyrpides N.C."/>
            <person name="Klenk H.-P."/>
            <person name="Chen F."/>
        </authorList>
    </citation>
    <scope>NUCLEOTIDE SEQUENCE [LARGE SCALE GENOMIC DNA]</scope>
    <source>
        <strain evidence="2">ATCC 33905 / DSM 74 / LMG 10896 / Claus 1</strain>
    </source>
</reference>
<dbReference type="Proteomes" id="UP000002028">
    <property type="component" value="Chromosome"/>
</dbReference>
<name>D2QE26_SPILD</name>
<dbReference type="HOGENOM" id="CLU_3258038_0_0_10"/>
<sequence>MEFTGLSHQSNYTPNRLKFNGKGEFVAIGTGVHDYGSCLYLA</sequence>
<evidence type="ECO:0000313" key="2">
    <source>
        <dbReference type="Proteomes" id="UP000002028"/>
    </source>
</evidence>
<evidence type="ECO:0000313" key="1">
    <source>
        <dbReference type="EMBL" id="ADB41242.1"/>
    </source>
</evidence>
<dbReference type="KEGG" id="sli:Slin_5271"/>
<organism evidence="1 2">
    <name type="scientific">Spirosoma linguale (strain ATCC 33905 / DSM 74 / LMG 10896 / Claus 1)</name>
    <dbReference type="NCBI Taxonomy" id="504472"/>
    <lineage>
        <taxon>Bacteria</taxon>
        <taxon>Pseudomonadati</taxon>
        <taxon>Bacteroidota</taxon>
        <taxon>Cytophagia</taxon>
        <taxon>Cytophagales</taxon>
        <taxon>Cytophagaceae</taxon>
        <taxon>Spirosoma</taxon>
    </lineage>
</organism>